<protein>
    <submittedName>
        <fullName evidence="5">Pentatricopeptide repeat-containing protein</fullName>
    </submittedName>
</protein>
<dbReference type="Gene3D" id="1.25.40.10">
    <property type="entry name" value="Tetratricopeptide repeat domain"/>
    <property type="match status" value="4"/>
</dbReference>
<dbReference type="NCBIfam" id="TIGR00756">
    <property type="entry name" value="PPR"/>
    <property type="match status" value="4"/>
</dbReference>
<keyword evidence="6" id="KW-1185">Reference proteome</keyword>
<dbReference type="PROSITE" id="PS51375">
    <property type="entry name" value="PPR"/>
    <property type="match status" value="4"/>
</dbReference>
<dbReference type="Pfam" id="PF01535">
    <property type="entry name" value="PPR"/>
    <property type="match status" value="1"/>
</dbReference>
<keyword evidence="2" id="KW-0677">Repeat</keyword>
<dbReference type="EMBL" id="CP097506">
    <property type="protein sequence ID" value="URD98946.1"/>
    <property type="molecule type" value="Genomic_DNA"/>
</dbReference>
<dbReference type="PANTHER" id="PTHR47926:SF461">
    <property type="entry name" value="PENTATRICOPEPTIDE REPEAT SUPERFAMILY PROTEIN"/>
    <property type="match status" value="1"/>
</dbReference>
<organism evidence="5 6">
    <name type="scientific">Musa troglodytarum</name>
    <name type="common">fe'i banana</name>
    <dbReference type="NCBI Taxonomy" id="320322"/>
    <lineage>
        <taxon>Eukaryota</taxon>
        <taxon>Viridiplantae</taxon>
        <taxon>Streptophyta</taxon>
        <taxon>Embryophyta</taxon>
        <taxon>Tracheophyta</taxon>
        <taxon>Spermatophyta</taxon>
        <taxon>Magnoliopsida</taxon>
        <taxon>Liliopsida</taxon>
        <taxon>Zingiberales</taxon>
        <taxon>Musaceae</taxon>
        <taxon>Musa</taxon>
    </lineage>
</organism>
<dbReference type="GO" id="GO:0008270">
    <property type="term" value="F:zinc ion binding"/>
    <property type="evidence" value="ECO:0007669"/>
    <property type="project" value="InterPro"/>
</dbReference>
<comment type="similarity">
    <text evidence="1">Belongs to the PPR family. PCMP-H subfamily.</text>
</comment>
<evidence type="ECO:0000313" key="5">
    <source>
        <dbReference type="EMBL" id="URD98946.1"/>
    </source>
</evidence>
<evidence type="ECO:0000313" key="6">
    <source>
        <dbReference type="Proteomes" id="UP001055439"/>
    </source>
</evidence>
<dbReference type="OrthoDB" id="185373at2759"/>
<evidence type="ECO:0000256" key="3">
    <source>
        <dbReference type="PROSITE-ProRule" id="PRU00708"/>
    </source>
</evidence>
<gene>
    <name evidence="5" type="ORF">MUK42_31319</name>
</gene>
<evidence type="ECO:0000256" key="2">
    <source>
        <dbReference type="ARBA" id="ARBA00022737"/>
    </source>
</evidence>
<feature type="domain" description="DYW" evidence="4">
    <location>
        <begin position="450"/>
        <end position="542"/>
    </location>
</feature>
<accession>A0A9E7FRD0</accession>
<dbReference type="Pfam" id="PF14432">
    <property type="entry name" value="DYW_deaminase"/>
    <property type="match status" value="1"/>
</dbReference>
<dbReference type="InterPro" id="IPR032867">
    <property type="entry name" value="DYW_dom"/>
</dbReference>
<sequence>MADVYSLGHAMQLHALIIKTRNSHHHYSSPRHSFATNAVVRAYARSERPRDALLFFLHLQQHAPFPDHFTVTFLLASCARRCAASEGRQLHALAHKSGFKADRHVQNSLIHMYCSCGRVDQASKVFDGMANRDVVSWTSMIGGAVEVNRPLYALRLFDSMQSDGVTPNDVTVVSVLGACAEAGALSIGRRVHQMTVQARLDCKPKVATSLIDMYAKCGCIVCAERLFEQMTDKDVYAWTAMISGLASHGRCDDALSLFHQMVDVGVQPNERTVTAALCACRSAGWVTEGYRIYNYMHRYGLRPKIRHYGCMVDLLARAGHLDEAEGFLRRMPIEPDSVLWRTLIWASRLHGELDRAERLMTEWQQLEVNTTDSGSYVLIGNIYASMGDWGKKARIWESMASKKINKLPGYSRIEVDGVIHEFEAGDSGHPEAHKIYEKINEMMEKLKLEGYHPKASEVLLDMEDNKKVLQLHHHSERLAVAFGLLSTNPGEKILVAKNLRSCEDCHTVMKHVSKVYDREITVRDRIRFHHFVNGSCSCRDFWSRVKEITIMDSTNPALAVAEITGKGYWIAPKKLQGFSGQMQGWGHISVA</sequence>
<evidence type="ECO:0000256" key="1">
    <source>
        <dbReference type="ARBA" id="ARBA00006643"/>
    </source>
</evidence>
<dbReference type="AlphaFoldDB" id="A0A9E7FRD0"/>
<dbReference type="Pfam" id="PF12854">
    <property type="entry name" value="PPR_1"/>
    <property type="match status" value="1"/>
</dbReference>
<dbReference type="Proteomes" id="UP001055439">
    <property type="component" value="Chromosome 4"/>
</dbReference>
<dbReference type="Pfam" id="PF20431">
    <property type="entry name" value="E_motif"/>
    <property type="match status" value="1"/>
</dbReference>
<feature type="repeat" description="PPR" evidence="3">
    <location>
        <begin position="234"/>
        <end position="268"/>
    </location>
</feature>
<feature type="repeat" description="PPR" evidence="3">
    <location>
        <begin position="269"/>
        <end position="303"/>
    </location>
</feature>
<dbReference type="GO" id="GO:0003729">
    <property type="term" value="F:mRNA binding"/>
    <property type="evidence" value="ECO:0007669"/>
    <property type="project" value="UniProtKB-ARBA"/>
</dbReference>
<dbReference type="InterPro" id="IPR046960">
    <property type="entry name" value="PPR_At4g14850-like_plant"/>
</dbReference>
<name>A0A9E7FRD0_9LILI</name>
<dbReference type="FunFam" id="1.25.40.10:FF:000690">
    <property type="entry name" value="Pentatricopeptide repeat-containing protein"/>
    <property type="match status" value="1"/>
</dbReference>
<dbReference type="FunFam" id="1.25.40.10:FF:000427">
    <property type="entry name" value="Pentatricopeptide repeat-containing protein chloroplastic"/>
    <property type="match status" value="1"/>
</dbReference>
<proteinExistence type="inferred from homology"/>
<dbReference type="PANTHER" id="PTHR47926">
    <property type="entry name" value="PENTATRICOPEPTIDE REPEAT-CONTAINING PROTEIN"/>
    <property type="match status" value="1"/>
</dbReference>
<feature type="repeat" description="PPR" evidence="3">
    <location>
        <begin position="133"/>
        <end position="167"/>
    </location>
</feature>
<feature type="repeat" description="PPR" evidence="3">
    <location>
        <begin position="102"/>
        <end position="132"/>
    </location>
</feature>
<evidence type="ECO:0000259" key="4">
    <source>
        <dbReference type="Pfam" id="PF14432"/>
    </source>
</evidence>
<dbReference type="InterPro" id="IPR002885">
    <property type="entry name" value="PPR_rpt"/>
</dbReference>
<dbReference type="Pfam" id="PF13041">
    <property type="entry name" value="PPR_2"/>
    <property type="match status" value="2"/>
</dbReference>
<reference evidence="5" key="1">
    <citation type="submission" date="2022-05" db="EMBL/GenBank/DDBJ databases">
        <title>The Musa troglodytarum L. genome provides insights into the mechanism of non-climacteric behaviour and enrichment of carotenoids.</title>
        <authorList>
            <person name="Wang J."/>
        </authorList>
    </citation>
    <scope>NUCLEOTIDE SEQUENCE</scope>
    <source>
        <tissue evidence="5">Leaf</tissue>
    </source>
</reference>
<dbReference type="SUPFAM" id="SSF48452">
    <property type="entry name" value="TPR-like"/>
    <property type="match status" value="1"/>
</dbReference>
<dbReference type="InterPro" id="IPR011990">
    <property type="entry name" value="TPR-like_helical_dom_sf"/>
</dbReference>
<dbReference type="InterPro" id="IPR046848">
    <property type="entry name" value="E_motif"/>
</dbReference>
<dbReference type="GO" id="GO:0009451">
    <property type="term" value="P:RNA modification"/>
    <property type="evidence" value="ECO:0007669"/>
    <property type="project" value="InterPro"/>
</dbReference>